<organism evidence="1 2">
    <name type="scientific">Vararia minispora EC-137</name>
    <dbReference type="NCBI Taxonomy" id="1314806"/>
    <lineage>
        <taxon>Eukaryota</taxon>
        <taxon>Fungi</taxon>
        <taxon>Dikarya</taxon>
        <taxon>Basidiomycota</taxon>
        <taxon>Agaricomycotina</taxon>
        <taxon>Agaricomycetes</taxon>
        <taxon>Russulales</taxon>
        <taxon>Lachnocladiaceae</taxon>
        <taxon>Vararia</taxon>
    </lineage>
</organism>
<sequence>MALDEADMHRLGLNFLYQMTPVIIVSVLYGIYIAVLVLATQAIAERGLKNSVNATILAILYVVFLFTSALWGIGLVHILSLNHVMLLAPNGLSGDALFNRYYVLLARETRIMDILFHCQMILGDILVIWRAAAIWHDRRAFVLIPFFWWALMIVSMLINASFCPYGLSSTDYTNFCHTMDILVPVTSILVNVSVMALTFAKAWHLRAGLRGTLRLRRKRSKLLTLFTLFIESGTLYVIMLTAEVVAASFVPDSLETPAEFIDYLFGASSVQIVGIYPTLMIVVLRQSIWN</sequence>
<gene>
    <name evidence="1" type="ORF">K488DRAFT_38072</name>
</gene>
<evidence type="ECO:0000313" key="1">
    <source>
        <dbReference type="EMBL" id="KAI0034499.1"/>
    </source>
</evidence>
<protein>
    <submittedName>
        <fullName evidence="1">Uncharacterized protein</fullName>
    </submittedName>
</protein>
<name>A0ACB8QRR4_9AGAM</name>
<dbReference type="Proteomes" id="UP000814128">
    <property type="component" value="Unassembled WGS sequence"/>
</dbReference>
<reference evidence="1" key="2">
    <citation type="journal article" date="2022" name="New Phytol.">
        <title>Evolutionary transition to the ectomycorrhizal habit in the genomes of a hyperdiverse lineage of mushroom-forming fungi.</title>
        <authorList>
            <person name="Looney B."/>
            <person name="Miyauchi S."/>
            <person name="Morin E."/>
            <person name="Drula E."/>
            <person name="Courty P.E."/>
            <person name="Kohler A."/>
            <person name="Kuo A."/>
            <person name="LaButti K."/>
            <person name="Pangilinan J."/>
            <person name="Lipzen A."/>
            <person name="Riley R."/>
            <person name="Andreopoulos W."/>
            <person name="He G."/>
            <person name="Johnson J."/>
            <person name="Nolan M."/>
            <person name="Tritt A."/>
            <person name="Barry K.W."/>
            <person name="Grigoriev I.V."/>
            <person name="Nagy L.G."/>
            <person name="Hibbett D."/>
            <person name="Henrissat B."/>
            <person name="Matheny P.B."/>
            <person name="Labbe J."/>
            <person name="Martin F.M."/>
        </authorList>
    </citation>
    <scope>NUCLEOTIDE SEQUENCE</scope>
    <source>
        <strain evidence="1">EC-137</strain>
    </source>
</reference>
<comment type="caution">
    <text evidence="1">The sequence shown here is derived from an EMBL/GenBank/DDBJ whole genome shotgun (WGS) entry which is preliminary data.</text>
</comment>
<proteinExistence type="predicted"/>
<evidence type="ECO:0000313" key="2">
    <source>
        <dbReference type="Proteomes" id="UP000814128"/>
    </source>
</evidence>
<dbReference type="EMBL" id="MU273499">
    <property type="protein sequence ID" value="KAI0034499.1"/>
    <property type="molecule type" value="Genomic_DNA"/>
</dbReference>
<keyword evidence="2" id="KW-1185">Reference proteome</keyword>
<reference evidence="1" key="1">
    <citation type="submission" date="2021-02" db="EMBL/GenBank/DDBJ databases">
        <authorList>
            <consortium name="DOE Joint Genome Institute"/>
            <person name="Ahrendt S."/>
            <person name="Looney B.P."/>
            <person name="Miyauchi S."/>
            <person name="Morin E."/>
            <person name="Drula E."/>
            <person name="Courty P.E."/>
            <person name="Chicoki N."/>
            <person name="Fauchery L."/>
            <person name="Kohler A."/>
            <person name="Kuo A."/>
            <person name="Labutti K."/>
            <person name="Pangilinan J."/>
            <person name="Lipzen A."/>
            <person name="Riley R."/>
            <person name="Andreopoulos W."/>
            <person name="He G."/>
            <person name="Johnson J."/>
            <person name="Barry K.W."/>
            <person name="Grigoriev I.V."/>
            <person name="Nagy L."/>
            <person name="Hibbett D."/>
            <person name="Henrissat B."/>
            <person name="Matheny P.B."/>
            <person name="Labbe J."/>
            <person name="Martin F."/>
        </authorList>
    </citation>
    <scope>NUCLEOTIDE SEQUENCE</scope>
    <source>
        <strain evidence="1">EC-137</strain>
    </source>
</reference>
<accession>A0ACB8QRR4</accession>
<feature type="non-terminal residue" evidence="1">
    <location>
        <position position="290"/>
    </location>
</feature>